<comment type="caution">
    <text evidence="1">The sequence shown here is derived from an EMBL/GenBank/DDBJ whole genome shotgun (WGS) entry which is preliminary data.</text>
</comment>
<keyword evidence="2" id="KW-1185">Reference proteome</keyword>
<accession>A0A0T5VRX1</accession>
<protein>
    <recommendedName>
        <fullName evidence="3">DUF4595 domain-containing protein</fullName>
    </recommendedName>
</protein>
<organism evidence="1 2">
    <name type="scientific">Pedobacter ginsenosidimutans</name>
    <dbReference type="NCBI Taxonomy" id="687842"/>
    <lineage>
        <taxon>Bacteria</taxon>
        <taxon>Pseudomonadati</taxon>
        <taxon>Bacteroidota</taxon>
        <taxon>Sphingobacteriia</taxon>
        <taxon>Sphingobacteriales</taxon>
        <taxon>Sphingobacteriaceae</taxon>
        <taxon>Pedobacter</taxon>
    </lineage>
</organism>
<dbReference type="PROSITE" id="PS51257">
    <property type="entry name" value="PROKAR_LIPOPROTEIN"/>
    <property type="match status" value="1"/>
</dbReference>
<evidence type="ECO:0000313" key="2">
    <source>
        <dbReference type="Proteomes" id="UP000051950"/>
    </source>
</evidence>
<reference evidence="1 2" key="1">
    <citation type="submission" date="2015-11" db="EMBL/GenBank/DDBJ databases">
        <title>Sequence of Pedobacter ginsenosidimutans.</title>
        <authorList>
            <person name="Carson E."/>
            <person name="Keyser V."/>
            <person name="Newman J."/>
            <person name="Miller J."/>
        </authorList>
    </citation>
    <scope>NUCLEOTIDE SEQUENCE [LARGE SCALE GENOMIC DNA]</scope>
    <source>
        <strain evidence="1 2">KACC 14530</strain>
    </source>
</reference>
<dbReference type="Proteomes" id="UP000051950">
    <property type="component" value="Unassembled WGS sequence"/>
</dbReference>
<evidence type="ECO:0000313" key="1">
    <source>
        <dbReference type="EMBL" id="KRT16618.1"/>
    </source>
</evidence>
<dbReference type="AlphaFoldDB" id="A0A0T5VRX1"/>
<name>A0A0T5VRX1_9SPHI</name>
<dbReference type="RefSeq" id="WP_057931723.1">
    <property type="nucleotide sequence ID" value="NZ_LMZQ01000004.1"/>
</dbReference>
<dbReference type="EMBL" id="LMZQ01000004">
    <property type="protein sequence ID" value="KRT16618.1"/>
    <property type="molecule type" value="Genomic_DNA"/>
</dbReference>
<gene>
    <name evidence="1" type="ORF">ASU31_07310</name>
</gene>
<evidence type="ECO:0008006" key="3">
    <source>
        <dbReference type="Google" id="ProtNLM"/>
    </source>
</evidence>
<sequence>MQKTIKYVMVAFIAIISIASCKKEINWNAKPDPNGNGCKLTTVNADLGILGQYTINYVYDASGKLSKATSGGESRIYTYTETKITGVLPDGERTELTISGGKAISSYNSDFFNVNGVSLPVTRTYTYNADGYLSVIKSYLDKNLNSTAELTYSNGNLTQSKITYAEDGEIETTTYEYSSQLAVNPYETSDPISVIVDYMPGGYFGKHSKNVVIKSIQRLSNLGGQLVSDYSYKFDAKGNAIYTSVKSEQKLDDGTILNESSAIFNLVYNCK</sequence>
<proteinExistence type="predicted"/>
<dbReference type="STRING" id="687842.ASU31_07310"/>
<dbReference type="OrthoDB" id="747473at2"/>